<reference evidence="3 4" key="1">
    <citation type="submission" date="2021-08" db="EMBL/GenBank/DDBJ databases">
        <title>Streptomyces sp. PTM05 isolated from lichen.</title>
        <authorList>
            <person name="Somphong A."/>
            <person name="Phongsopitanun W."/>
            <person name="Tanasupawat S."/>
        </authorList>
    </citation>
    <scope>NUCLEOTIDE SEQUENCE [LARGE SCALE GENOMIC DNA]</scope>
    <source>
        <strain evidence="3 4">Ptm05</strain>
    </source>
</reference>
<dbReference type="InterPro" id="IPR057326">
    <property type="entry name" value="KR_dom"/>
</dbReference>
<comment type="caution">
    <text evidence="3">The sequence shown here is derived from an EMBL/GenBank/DDBJ whole genome shotgun (WGS) entry which is preliminary data.</text>
</comment>
<accession>A0ABS7QM22</accession>
<feature type="domain" description="Ketoreductase" evidence="2">
    <location>
        <begin position="9"/>
        <end position="187"/>
    </location>
</feature>
<evidence type="ECO:0000313" key="3">
    <source>
        <dbReference type="EMBL" id="MBY8883729.1"/>
    </source>
</evidence>
<dbReference type="EMBL" id="JAINVZ010000001">
    <property type="protein sequence ID" value="MBY8883729.1"/>
    <property type="molecule type" value="Genomic_DNA"/>
</dbReference>
<dbReference type="InterPro" id="IPR050259">
    <property type="entry name" value="SDR"/>
</dbReference>
<dbReference type="Gene3D" id="3.40.50.720">
    <property type="entry name" value="NAD(P)-binding Rossmann-like Domain"/>
    <property type="match status" value="1"/>
</dbReference>
<dbReference type="PROSITE" id="PS00061">
    <property type="entry name" value="ADH_SHORT"/>
    <property type="match status" value="1"/>
</dbReference>
<protein>
    <submittedName>
        <fullName evidence="3">SDR family oxidoreductase</fullName>
    </submittedName>
</protein>
<evidence type="ECO:0000313" key="4">
    <source>
        <dbReference type="Proteomes" id="UP001198565"/>
    </source>
</evidence>
<dbReference type="PANTHER" id="PTHR42879:SF2">
    <property type="entry name" value="3-OXOACYL-[ACYL-CARRIER-PROTEIN] REDUCTASE FABG"/>
    <property type="match status" value="1"/>
</dbReference>
<evidence type="ECO:0000256" key="1">
    <source>
        <dbReference type="ARBA" id="ARBA00006484"/>
    </source>
</evidence>
<dbReference type="RefSeq" id="WP_222973453.1">
    <property type="nucleotide sequence ID" value="NZ_JAINVZ010000001.1"/>
</dbReference>
<sequence>MTTATAPAAVVSGGTRGIGLELSLRLARLGHPVVALYRGDEDAARRAERAGDGAISALRVNVAVPDEVRAACAHVLDRYGAPGVLVNNAGVNRDGPFLTMGDDQWRDVLETNLSGPFHLSRALAPAMVGAGRGSIVNIGATTAIRPRADGANYCSAKAGLLQLTRCMALELAPHVRVNALLPGFTETSEVIERYRLDDPERRAAVLATVPQRRTGSPREIADALEFLVGEASAYVTGQHLVVDGGHFMG</sequence>
<dbReference type="PRINTS" id="PR00081">
    <property type="entry name" value="GDHRDH"/>
</dbReference>
<name>A0ABS7QM22_9ACTN</name>
<proteinExistence type="inferred from homology"/>
<dbReference type="InterPro" id="IPR036291">
    <property type="entry name" value="NAD(P)-bd_dom_sf"/>
</dbReference>
<dbReference type="SMART" id="SM00822">
    <property type="entry name" value="PKS_KR"/>
    <property type="match status" value="1"/>
</dbReference>
<comment type="similarity">
    <text evidence="1">Belongs to the short-chain dehydrogenases/reductases (SDR) family.</text>
</comment>
<dbReference type="PANTHER" id="PTHR42879">
    <property type="entry name" value="3-OXOACYL-(ACYL-CARRIER-PROTEIN) REDUCTASE"/>
    <property type="match status" value="1"/>
</dbReference>
<dbReference type="InterPro" id="IPR020904">
    <property type="entry name" value="Sc_DH/Rdtase_CS"/>
</dbReference>
<dbReference type="InterPro" id="IPR002347">
    <property type="entry name" value="SDR_fam"/>
</dbReference>
<dbReference type="SUPFAM" id="SSF51735">
    <property type="entry name" value="NAD(P)-binding Rossmann-fold domains"/>
    <property type="match status" value="1"/>
</dbReference>
<keyword evidence="4" id="KW-1185">Reference proteome</keyword>
<dbReference type="PRINTS" id="PR00080">
    <property type="entry name" value="SDRFAMILY"/>
</dbReference>
<gene>
    <name evidence="3" type="ORF">K7472_02580</name>
</gene>
<dbReference type="Proteomes" id="UP001198565">
    <property type="component" value="Unassembled WGS sequence"/>
</dbReference>
<evidence type="ECO:0000259" key="2">
    <source>
        <dbReference type="SMART" id="SM00822"/>
    </source>
</evidence>
<organism evidence="3 4">
    <name type="scientific">Streptantibioticus parmotrematis</name>
    <dbReference type="NCBI Taxonomy" id="2873249"/>
    <lineage>
        <taxon>Bacteria</taxon>
        <taxon>Bacillati</taxon>
        <taxon>Actinomycetota</taxon>
        <taxon>Actinomycetes</taxon>
        <taxon>Kitasatosporales</taxon>
        <taxon>Streptomycetaceae</taxon>
        <taxon>Streptantibioticus</taxon>
    </lineage>
</organism>
<dbReference type="Pfam" id="PF13561">
    <property type="entry name" value="adh_short_C2"/>
    <property type="match status" value="1"/>
</dbReference>